<dbReference type="Gene3D" id="3.40.50.10630">
    <property type="entry name" value="Uracil-DNA glycosylase-like"/>
    <property type="match status" value="1"/>
</dbReference>
<dbReference type="InterPro" id="IPR050076">
    <property type="entry name" value="ArchSynthase1/Queuine_TRR"/>
</dbReference>
<dbReference type="Gene3D" id="3.20.20.105">
    <property type="entry name" value="Queuine tRNA-ribosyltransferase-like"/>
    <property type="match status" value="1"/>
</dbReference>
<dbReference type="GO" id="GO:0005737">
    <property type="term" value="C:cytoplasm"/>
    <property type="evidence" value="ECO:0007669"/>
    <property type="project" value="TreeGrafter"/>
</dbReference>
<sequence>MRWEILDTDALGRIGKLEIKGKKMDTPNLFPVLHPYKNIISSSEFKKIGAQCVFTNSYIIHQNANVKEQVLKRGLHKYLEFDGIIATDSGAFQQYMYNNTDFEINAEEIERFQELIRSDFPVILDLPVQPNDDYDTVKKKIITTIDRAKNNIDRRTNPDCIWFGPIHGAKYLDLLEFSTVEMSKLDFGILALGGLVKYFLNYRYDLVLKALLTVKKASISNRPLHLFGLGLPQFFSLAILCGCDLMDSAAYVLYAKENRYFTLSTGTKQLDELDEFPCTCPICLEYTPKELRSLDKVKQTELLAKHNLYISFAELRTIRQAIKEGNLWELVEQRIRSHPTLVNALKSIKDNVALFEIHEKIYKPHGRLFVSSDSVNRPLIYRYVLKLNQYYRPPRCGKFLIILPELDVKGEYSPSIKNWLENINENSIIPRKLLHVVFLSDFFGIIPLELSYTFPMGQSELIVLQEKENVAFQSTVKKVGTYLNTNLKHYDMCGLFIPDKIINQFNEITEFTKTGLMEKITPLLKSKFNSKFTISNEITQLLQFFKESLQ</sequence>
<dbReference type="GO" id="GO:0046872">
    <property type="term" value="F:metal ion binding"/>
    <property type="evidence" value="ECO:0007669"/>
    <property type="project" value="UniProtKB-KW"/>
</dbReference>
<dbReference type="SUPFAM" id="SSF88802">
    <property type="entry name" value="Pre-PUA domain"/>
    <property type="match status" value="1"/>
</dbReference>
<feature type="domain" description="tRNA-guanine(15) transglycosylase-like" evidence="5">
    <location>
        <begin position="12"/>
        <end position="339"/>
    </location>
</feature>
<dbReference type="GO" id="GO:0016763">
    <property type="term" value="F:pentosyltransferase activity"/>
    <property type="evidence" value="ECO:0007669"/>
    <property type="project" value="InterPro"/>
</dbReference>
<name>A0A0F9RGC3_9ZZZZ</name>
<evidence type="ECO:0000256" key="1">
    <source>
        <dbReference type="ARBA" id="ARBA00022679"/>
    </source>
</evidence>
<keyword evidence="4" id="KW-0862">Zinc</keyword>
<dbReference type="EMBL" id="LAZR01000880">
    <property type="protein sequence ID" value="KKN55550.1"/>
    <property type="molecule type" value="Genomic_DNA"/>
</dbReference>
<dbReference type="InterPro" id="IPR036511">
    <property type="entry name" value="TGT-like_sf"/>
</dbReference>
<keyword evidence="2" id="KW-0819">tRNA processing</keyword>
<gene>
    <name evidence="6" type="ORF">LCGC14_0581240</name>
</gene>
<dbReference type="Pfam" id="PF01702">
    <property type="entry name" value="TGT"/>
    <property type="match status" value="1"/>
</dbReference>
<keyword evidence="1" id="KW-0808">Transferase</keyword>
<evidence type="ECO:0000313" key="6">
    <source>
        <dbReference type="EMBL" id="KKN55550.1"/>
    </source>
</evidence>
<evidence type="ECO:0000256" key="3">
    <source>
        <dbReference type="ARBA" id="ARBA00022723"/>
    </source>
</evidence>
<comment type="caution">
    <text evidence="6">The sequence shown here is derived from an EMBL/GenBank/DDBJ whole genome shotgun (WGS) entry which is preliminary data.</text>
</comment>
<organism evidence="6">
    <name type="scientific">marine sediment metagenome</name>
    <dbReference type="NCBI Taxonomy" id="412755"/>
    <lineage>
        <taxon>unclassified sequences</taxon>
        <taxon>metagenomes</taxon>
        <taxon>ecological metagenomes</taxon>
    </lineage>
</organism>
<dbReference type="SUPFAM" id="SSF51713">
    <property type="entry name" value="tRNA-guanine transglycosylase"/>
    <property type="match status" value="1"/>
</dbReference>
<dbReference type="NCBIfam" id="TIGR00432">
    <property type="entry name" value="arcsn_tRNA_tgt"/>
    <property type="match status" value="1"/>
</dbReference>
<dbReference type="AlphaFoldDB" id="A0A0F9RGC3"/>
<dbReference type="NCBIfam" id="TIGR00449">
    <property type="entry name" value="tgt_general"/>
    <property type="match status" value="1"/>
</dbReference>
<dbReference type="PANTHER" id="PTHR46499:SF1">
    <property type="entry name" value="QUEUINE TRNA-RIBOSYLTRANSFERASE"/>
    <property type="match status" value="1"/>
</dbReference>
<evidence type="ECO:0000256" key="4">
    <source>
        <dbReference type="ARBA" id="ARBA00022833"/>
    </source>
</evidence>
<keyword evidence="3" id="KW-0479">Metal-binding</keyword>
<evidence type="ECO:0000256" key="2">
    <source>
        <dbReference type="ARBA" id="ARBA00022694"/>
    </source>
</evidence>
<protein>
    <recommendedName>
        <fullName evidence="5">tRNA-guanine(15) transglycosylase-like domain-containing protein</fullName>
    </recommendedName>
</protein>
<accession>A0A0F9RGC3</accession>
<dbReference type="InterPro" id="IPR002616">
    <property type="entry name" value="tRNA_ribo_trans-like"/>
</dbReference>
<reference evidence="6" key="1">
    <citation type="journal article" date="2015" name="Nature">
        <title>Complex archaea that bridge the gap between prokaryotes and eukaryotes.</title>
        <authorList>
            <person name="Spang A."/>
            <person name="Saw J.H."/>
            <person name="Jorgensen S.L."/>
            <person name="Zaremba-Niedzwiedzka K."/>
            <person name="Martijn J."/>
            <person name="Lind A.E."/>
            <person name="van Eijk R."/>
            <person name="Schleper C."/>
            <person name="Guy L."/>
            <person name="Ettema T.J."/>
        </authorList>
    </citation>
    <scope>NUCLEOTIDE SEQUENCE</scope>
</reference>
<dbReference type="InterPro" id="IPR004804">
    <property type="entry name" value="TgtA"/>
</dbReference>
<evidence type="ECO:0000259" key="5">
    <source>
        <dbReference type="Pfam" id="PF01702"/>
    </source>
</evidence>
<dbReference type="GO" id="GO:0002099">
    <property type="term" value="P:tRNA wobble guanine modification"/>
    <property type="evidence" value="ECO:0007669"/>
    <property type="project" value="TreeGrafter"/>
</dbReference>
<dbReference type="PANTHER" id="PTHR46499">
    <property type="entry name" value="QUEUINE TRNA-RIBOSYLTRANSFERASE"/>
    <property type="match status" value="1"/>
</dbReference>
<proteinExistence type="predicted"/>